<feature type="chain" id="PRO_5046950188" evidence="7">
    <location>
        <begin position="24"/>
        <end position="442"/>
    </location>
</feature>
<reference evidence="9" key="1">
    <citation type="journal article" date="2019" name="Int. J. Syst. Evol. Microbiol.">
        <title>The Global Catalogue of Microorganisms (GCM) 10K type strain sequencing project: providing services to taxonomists for standard genome sequencing and annotation.</title>
        <authorList>
            <consortium name="The Broad Institute Genomics Platform"/>
            <consortium name="The Broad Institute Genome Sequencing Center for Infectious Disease"/>
            <person name="Wu L."/>
            <person name="Ma J."/>
        </authorList>
    </citation>
    <scope>NUCLEOTIDE SEQUENCE [LARGE SCALE GENOMIC DNA]</scope>
    <source>
        <strain evidence="9">CGMCC 1.18575</strain>
    </source>
</reference>
<keyword evidence="4" id="KW-0564">Palmitate</keyword>
<keyword evidence="5" id="KW-0449">Lipoprotein</keyword>
<evidence type="ECO:0000256" key="5">
    <source>
        <dbReference type="ARBA" id="ARBA00023288"/>
    </source>
</evidence>
<feature type="compositionally biased region" description="Low complexity" evidence="6">
    <location>
        <begin position="27"/>
        <end position="45"/>
    </location>
</feature>
<protein>
    <submittedName>
        <fullName evidence="8">ABC transporter substrate-binding protein</fullName>
    </submittedName>
</protein>
<evidence type="ECO:0000313" key="9">
    <source>
        <dbReference type="Proteomes" id="UP001596113"/>
    </source>
</evidence>
<dbReference type="RefSeq" id="WP_378130356.1">
    <property type="nucleotide sequence ID" value="NZ_JBHSMI010000009.1"/>
</dbReference>
<comment type="caution">
    <text evidence="8">The sequence shown here is derived from an EMBL/GenBank/DDBJ whole genome shotgun (WGS) entry which is preliminary data.</text>
</comment>
<evidence type="ECO:0000313" key="8">
    <source>
        <dbReference type="EMBL" id="MFC5402171.1"/>
    </source>
</evidence>
<dbReference type="PANTHER" id="PTHR43649">
    <property type="entry name" value="ARABINOSE-BINDING PROTEIN-RELATED"/>
    <property type="match status" value="1"/>
</dbReference>
<organism evidence="8 9">
    <name type="scientific">Cohnella soli</name>
    <dbReference type="NCBI Taxonomy" id="425005"/>
    <lineage>
        <taxon>Bacteria</taxon>
        <taxon>Bacillati</taxon>
        <taxon>Bacillota</taxon>
        <taxon>Bacilli</taxon>
        <taxon>Bacillales</taxon>
        <taxon>Paenibacillaceae</taxon>
        <taxon>Cohnella</taxon>
    </lineage>
</organism>
<dbReference type="EMBL" id="JBHSMI010000009">
    <property type="protein sequence ID" value="MFC5402171.1"/>
    <property type="molecule type" value="Genomic_DNA"/>
</dbReference>
<dbReference type="InterPro" id="IPR050490">
    <property type="entry name" value="Bact_solute-bd_prot1"/>
</dbReference>
<keyword evidence="3" id="KW-0472">Membrane</keyword>
<evidence type="ECO:0000256" key="2">
    <source>
        <dbReference type="ARBA" id="ARBA00022729"/>
    </source>
</evidence>
<dbReference type="Proteomes" id="UP001596113">
    <property type="component" value="Unassembled WGS sequence"/>
</dbReference>
<sequence>MKVKKWFGSALAVGLMSTSLLTACGSNNNDQSSPSASAPASGNASETPAASSSNGKPVKLKFAMWETDTDIKFWTEKVKEYTAQKPNVTIEVETVPDNSGQYLKVRLAANDLPDLFMMKPNHLPIYKENLLPVGDLQATANNKYPGTLGDQVLGLPLVSFSEYVYYHPSIFQEAGVEVPKTFDEFMAAMEKIKAGGKYIPLAIGGKDDWTFYPISEFGPQVLSKDSNYLVNLATTPEPFGTGSTFDKVANMVKTIAKDDLAGPDALAIGYDQATDLFRAKKAAMIALGQWYYADHLGKAGNDDDLAAFPLPWRATADEPLTSLTMADQYIGINKDSKNVEEAKAFYEWMFSKDVYQAYIDVKLNTSTVKDVTANLPFFVKADSEHPFTPFFVNSSDERFAKVKAAAQYDEKKTAADIFAGAKVEDVEKKLNANWKKAVESVK</sequence>
<feature type="signal peptide" evidence="7">
    <location>
        <begin position="1"/>
        <end position="23"/>
    </location>
</feature>
<dbReference type="SUPFAM" id="SSF53850">
    <property type="entry name" value="Periplasmic binding protein-like II"/>
    <property type="match status" value="1"/>
</dbReference>
<evidence type="ECO:0000256" key="6">
    <source>
        <dbReference type="SAM" id="MobiDB-lite"/>
    </source>
</evidence>
<dbReference type="Gene3D" id="3.40.190.10">
    <property type="entry name" value="Periplasmic binding protein-like II"/>
    <property type="match status" value="2"/>
</dbReference>
<name>A0ABW0HMC9_9BACL</name>
<evidence type="ECO:0000256" key="4">
    <source>
        <dbReference type="ARBA" id="ARBA00023139"/>
    </source>
</evidence>
<dbReference type="InterPro" id="IPR006059">
    <property type="entry name" value="SBP"/>
</dbReference>
<keyword evidence="1" id="KW-1003">Cell membrane</keyword>
<feature type="region of interest" description="Disordered" evidence="6">
    <location>
        <begin position="27"/>
        <end position="55"/>
    </location>
</feature>
<proteinExistence type="predicted"/>
<keyword evidence="2 7" id="KW-0732">Signal</keyword>
<evidence type="ECO:0000256" key="3">
    <source>
        <dbReference type="ARBA" id="ARBA00023136"/>
    </source>
</evidence>
<dbReference type="PANTHER" id="PTHR43649:SF33">
    <property type="entry name" value="POLYGALACTURONAN_RHAMNOGALACTURONAN-BINDING PROTEIN YTCQ"/>
    <property type="match status" value="1"/>
</dbReference>
<keyword evidence="9" id="KW-1185">Reference proteome</keyword>
<evidence type="ECO:0000256" key="7">
    <source>
        <dbReference type="SAM" id="SignalP"/>
    </source>
</evidence>
<dbReference type="PROSITE" id="PS51257">
    <property type="entry name" value="PROKAR_LIPOPROTEIN"/>
    <property type="match status" value="1"/>
</dbReference>
<feature type="compositionally biased region" description="Polar residues" evidence="6">
    <location>
        <begin position="46"/>
        <end position="55"/>
    </location>
</feature>
<evidence type="ECO:0000256" key="1">
    <source>
        <dbReference type="ARBA" id="ARBA00022475"/>
    </source>
</evidence>
<accession>A0ABW0HMC9</accession>
<gene>
    <name evidence="8" type="ORF">ACFPOF_05420</name>
</gene>
<dbReference type="Pfam" id="PF01547">
    <property type="entry name" value="SBP_bac_1"/>
    <property type="match status" value="1"/>
</dbReference>